<feature type="non-terminal residue" evidence="1">
    <location>
        <position position="1"/>
    </location>
</feature>
<name>A0A699T9K3_TANCI</name>
<comment type="caution">
    <text evidence="1">The sequence shown here is derived from an EMBL/GenBank/DDBJ whole genome shotgun (WGS) entry which is preliminary data.</text>
</comment>
<gene>
    <name evidence="1" type="ORF">Tci_877625</name>
</gene>
<evidence type="ECO:0000313" key="1">
    <source>
        <dbReference type="EMBL" id="GFD05656.1"/>
    </source>
</evidence>
<dbReference type="AlphaFoldDB" id="A0A699T9K3"/>
<accession>A0A699T9K3</accession>
<reference evidence="1" key="1">
    <citation type="journal article" date="2019" name="Sci. Rep.">
        <title>Draft genome of Tanacetum cinerariifolium, the natural source of mosquito coil.</title>
        <authorList>
            <person name="Yamashiro T."/>
            <person name="Shiraishi A."/>
            <person name="Satake H."/>
            <person name="Nakayama K."/>
        </authorList>
    </citation>
    <scope>NUCLEOTIDE SEQUENCE</scope>
</reference>
<proteinExistence type="predicted"/>
<organism evidence="1">
    <name type="scientific">Tanacetum cinerariifolium</name>
    <name type="common">Dalmatian daisy</name>
    <name type="synonym">Chrysanthemum cinerariifolium</name>
    <dbReference type="NCBI Taxonomy" id="118510"/>
    <lineage>
        <taxon>Eukaryota</taxon>
        <taxon>Viridiplantae</taxon>
        <taxon>Streptophyta</taxon>
        <taxon>Embryophyta</taxon>
        <taxon>Tracheophyta</taxon>
        <taxon>Spermatophyta</taxon>
        <taxon>Magnoliopsida</taxon>
        <taxon>eudicotyledons</taxon>
        <taxon>Gunneridae</taxon>
        <taxon>Pentapetalae</taxon>
        <taxon>asterids</taxon>
        <taxon>campanulids</taxon>
        <taxon>Asterales</taxon>
        <taxon>Asteraceae</taxon>
        <taxon>Asteroideae</taxon>
        <taxon>Anthemideae</taxon>
        <taxon>Anthemidinae</taxon>
        <taxon>Tanacetum</taxon>
    </lineage>
</organism>
<dbReference type="EMBL" id="BKCJ011219802">
    <property type="protein sequence ID" value="GFD05656.1"/>
    <property type="molecule type" value="Genomic_DNA"/>
</dbReference>
<protein>
    <submittedName>
        <fullName evidence="1">Uncharacterized protein</fullName>
    </submittedName>
</protein>
<sequence length="45" mass="4701">ALSRFLSSFLLDGYGIDACGLGLEELTRIIVGSEIGEVTGLGWTA</sequence>